<dbReference type="Pfam" id="PF01527">
    <property type="entry name" value="HTH_Tnp_1"/>
    <property type="match status" value="1"/>
</dbReference>
<dbReference type="EMBL" id="SGUG01000004">
    <property type="protein sequence ID" value="MDG0861480.1"/>
    <property type="molecule type" value="Genomic_DNA"/>
</dbReference>
<dbReference type="GO" id="GO:0043565">
    <property type="term" value="F:sequence-specific DNA binding"/>
    <property type="evidence" value="ECO:0007669"/>
    <property type="project" value="InterPro"/>
</dbReference>
<sequence>MVPTNTNRWAPMQPRSQRRVHSAEFKAQVLAECQAPGASVAAIALAHGLNVNLVRKWLVGRGIKRAGLAAPRTVAPMPAAVTPPTAAALQFIPVALAPEAMATDLASAPAPSDIHVELNRGGTQLSVRWPSAQAHACAAWLCELAATALKA</sequence>
<dbReference type="NCBIfam" id="NF047595">
    <property type="entry name" value="IS66_ISRel24_TnpA"/>
    <property type="match status" value="1"/>
</dbReference>
<dbReference type="SUPFAM" id="SSF48295">
    <property type="entry name" value="TrpR-like"/>
    <property type="match status" value="1"/>
</dbReference>
<keyword evidence="2" id="KW-1185">Reference proteome</keyword>
<name>A0A9X4R3I8_9BURK</name>
<evidence type="ECO:0000313" key="2">
    <source>
        <dbReference type="Proteomes" id="UP001152766"/>
    </source>
</evidence>
<dbReference type="GO" id="GO:0004803">
    <property type="term" value="F:transposase activity"/>
    <property type="evidence" value="ECO:0007669"/>
    <property type="project" value="InterPro"/>
</dbReference>
<gene>
    <name evidence="1" type="ORF">EXJ73_03195</name>
</gene>
<comment type="caution">
    <text evidence="1">The sequence shown here is derived from an EMBL/GenBank/DDBJ whole genome shotgun (WGS) entry which is preliminary data.</text>
</comment>
<accession>A0A9X4R3I8</accession>
<dbReference type="InterPro" id="IPR010921">
    <property type="entry name" value="Trp_repressor/repl_initiator"/>
</dbReference>
<dbReference type="InterPro" id="IPR002514">
    <property type="entry name" value="Transposase_8"/>
</dbReference>
<dbReference type="AlphaFoldDB" id="A0A9X4R3I8"/>
<protein>
    <submittedName>
        <fullName evidence="1">Transposase</fullName>
    </submittedName>
</protein>
<evidence type="ECO:0000313" key="1">
    <source>
        <dbReference type="EMBL" id="MDG0861480.1"/>
    </source>
</evidence>
<proteinExistence type="predicted"/>
<organism evidence="1 2">
    <name type="scientific">Pelomonas aquatica</name>
    <dbReference type="NCBI Taxonomy" id="431058"/>
    <lineage>
        <taxon>Bacteria</taxon>
        <taxon>Pseudomonadati</taxon>
        <taxon>Pseudomonadota</taxon>
        <taxon>Betaproteobacteria</taxon>
        <taxon>Burkholderiales</taxon>
        <taxon>Sphaerotilaceae</taxon>
        <taxon>Roseateles</taxon>
    </lineage>
</organism>
<dbReference type="GO" id="GO:0006313">
    <property type="term" value="P:DNA transposition"/>
    <property type="evidence" value="ECO:0007669"/>
    <property type="project" value="InterPro"/>
</dbReference>
<dbReference type="Proteomes" id="UP001152766">
    <property type="component" value="Unassembled WGS sequence"/>
</dbReference>
<reference evidence="1" key="1">
    <citation type="submission" date="2019-02" db="EMBL/GenBank/DDBJ databases">
        <title>Draft genome of the type strain Pelomonas aquatica CCUG 52575T.</title>
        <authorList>
            <person name="Gomila M."/>
            <person name="Lalucat J."/>
        </authorList>
    </citation>
    <scope>NUCLEOTIDE SEQUENCE</scope>
    <source>
        <strain evidence="1">CCUG 52575</strain>
    </source>
</reference>